<feature type="compositionally biased region" description="Polar residues" evidence="9">
    <location>
        <begin position="105"/>
        <end position="116"/>
    </location>
</feature>
<gene>
    <name evidence="12" type="ORF">ECPE_LOCUS10016</name>
</gene>
<dbReference type="PANTHER" id="PTHR45797:SF3">
    <property type="entry name" value="TRANSCRIPTIONAL REGULATOR ATRX HOMOLOG"/>
    <property type="match status" value="1"/>
</dbReference>
<proteinExistence type="inferred from homology"/>
<dbReference type="InterPro" id="IPR014001">
    <property type="entry name" value="Helicase_ATP-bd"/>
</dbReference>
<keyword evidence="8" id="KW-0539">Nucleus</keyword>
<evidence type="ECO:0000259" key="10">
    <source>
        <dbReference type="PROSITE" id="PS51192"/>
    </source>
</evidence>
<evidence type="ECO:0000256" key="9">
    <source>
        <dbReference type="SAM" id="MobiDB-lite"/>
    </source>
</evidence>
<feature type="compositionally biased region" description="Low complexity" evidence="9">
    <location>
        <begin position="18"/>
        <end position="32"/>
    </location>
</feature>
<sequence>MTVGRRFFNRESLTESGSCESTDPSSKDSSTTALSKQTTRSARISDDGQEVEEEDIVTEAVPCVSQPDELREKLLSDADAQYRVDLAYRDRLLQDSSDEDVRSDVGSNAPLSQSDSAFGPHVKQENSADGSESVQADDGSQSNGIVERKKQAKYHGVSQSLMRRVWSSSEDESQGFQPKPENVEVKELKKDENTTQDTKSDEEVANTRKKRSRSIEDSDSVLSSDESARDDVIPQKKQRRAPLDANENCSTNNKPRSQSEKSHASAQSDETDEDDTDSDSISTKRQKRRRKTKGPQKERGHRRRVRLEAGSDDDNSDENTGAVSESSRDPNDPQETGSESGSDGGKSGSPKGRKRIRKIVGKAKLSATTKSAEAEERERKKRLAERQKLYNDCLIQEGFGTQLVTKKLVLEKSEDGTKDLVQVHPDLLKHLKPHQVEAVQFLWDCVIESVDNQDEKNEQTRGAILAHCMGLGKTLSVIAFLHTLMSHPDIIRIRTCLVICPVNTLLNWKNEWEIWLPPNDPLDVYELSARPENRQRVDVIKHWHNQGGVLLLGYDMFRNFIIRFAKQVRSKAMKEAISKALLDPGPDIIVCDEGHVLKNCRSALAKAMSQVRTLKHHAMVNFVKPNLLGTAKEFNNRFANPIRNGQHSNSTQADVQLMKKRAHVLYKTLDGCVQRKDYVALTEYLPPRYEYVIKCRLSTVQQELYRHFLQYREERGLNDADDEFAPIRRKTLFTDQQVLYRIWTHPFLLCSHETREARKMLLEDDDEDDFINDDPTSESSSDNPGANESSNSAEEDADEVIPSTSSGLTRAQRCARRGPRTRSSVTNDLICMDGDSAREENNSQLSGDDDDRALPARDSWWAAHYREEYDWDVSVGVKLDVLLRILKKTCVIGDKLIIFTQSLLSLDLLERFLSELHRQYLASQASSFFSFLDNTNSLASGLAPEKSNKTTDDRGLLERPDLSEYFSDIGPNSWVRGEDYERMDGSTHAVVRKELQRRFNRVSNTRLRLFLISTRAGGLGINLIAANRIILFDACWNPSHDIQSIFRCYRFGQTKPVYIYRLIAQGTMEEKIYDRQVTKQSLSLRVIDEQQIDRHFTTNDLKALYTFEPDLWDLATADQRPTPKLPKDRLLADLLSENPSLIVNYHEHDSLLEHREDEGLTEEQRQEAWREYEEEKQYGMSLAQHQRLMQQQELHARMMRMQFQQQQLMLQQQQQQLQQQPRFPLNPYLYRPTAPTYGTFHPAIRNAGPMTPEQGNGMVMGPPTTQLNGNMYAELYEYFRTQLLSARPSLSGDPEQLKRLIMGNMMDHLVRTKALEPTNLQSTSNVTPTTLNQPGGPSQ</sequence>
<dbReference type="SMART" id="SM00487">
    <property type="entry name" value="DEXDc"/>
    <property type="match status" value="1"/>
</dbReference>
<dbReference type="PANTHER" id="PTHR45797">
    <property type="entry name" value="RAD54-LIKE"/>
    <property type="match status" value="1"/>
</dbReference>
<evidence type="ECO:0000313" key="14">
    <source>
        <dbReference type="WBParaSite" id="ECPE_0001004801-mRNA-1"/>
    </source>
</evidence>
<keyword evidence="5" id="KW-0347">Helicase</keyword>
<comment type="subcellular location">
    <subcellularLocation>
        <location evidence="1">Nucleus</location>
    </subcellularLocation>
</comment>
<feature type="compositionally biased region" description="Polar residues" evidence="9">
    <location>
        <begin position="247"/>
        <end position="256"/>
    </location>
</feature>
<comment type="similarity">
    <text evidence="2">Belongs to the SNF2/RAD54 helicase family.</text>
</comment>
<dbReference type="PROSITE" id="PS51194">
    <property type="entry name" value="HELICASE_CTER"/>
    <property type="match status" value="1"/>
</dbReference>
<dbReference type="SUPFAM" id="SSF52540">
    <property type="entry name" value="P-loop containing nucleoside triphosphate hydrolases"/>
    <property type="match status" value="2"/>
</dbReference>
<dbReference type="EMBL" id="UZAN01048334">
    <property type="protein sequence ID" value="VDP86350.1"/>
    <property type="molecule type" value="Genomic_DNA"/>
</dbReference>
<dbReference type="GO" id="GO:0004386">
    <property type="term" value="F:helicase activity"/>
    <property type="evidence" value="ECO:0007669"/>
    <property type="project" value="UniProtKB-KW"/>
</dbReference>
<feature type="region of interest" description="Disordered" evidence="9">
    <location>
        <begin position="1315"/>
        <end position="1339"/>
    </location>
</feature>
<evidence type="ECO:0000256" key="3">
    <source>
        <dbReference type="ARBA" id="ARBA00022741"/>
    </source>
</evidence>
<dbReference type="GO" id="GO:0003677">
    <property type="term" value="F:DNA binding"/>
    <property type="evidence" value="ECO:0007669"/>
    <property type="project" value="UniProtKB-KW"/>
</dbReference>
<evidence type="ECO:0000256" key="2">
    <source>
        <dbReference type="ARBA" id="ARBA00007025"/>
    </source>
</evidence>
<dbReference type="SMART" id="SM00490">
    <property type="entry name" value="HELICc"/>
    <property type="match status" value="1"/>
</dbReference>
<dbReference type="Pfam" id="PF00176">
    <property type="entry name" value="SNF2-rel_dom"/>
    <property type="match status" value="1"/>
</dbReference>
<dbReference type="InterPro" id="IPR001650">
    <property type="entry name" value="Helicase_C-like"/>
</dbReference>
<dbReference type="OrthoDB" id="2020972at2759"/>
<feature type="compositionally biased region" description="Polar residues" evidence="9">
    <location>
        <begin position="33"/>
        <end position="42"/>
    </location>
</feature>
<accession>A0A183AST1</accession>
<feature type="compositionally biased region" description="Acidic residues" evidence="9">
    <location>
        <begin position="47"/>
        <end position="57"/>
    </location>
</feature>
<feature type="compositionally biased region" description="Polar residues" evidence="9">
    <location>
        <begin position="125"/>
        <end position="144"/>
    </location>
</feature>
<dbReference type="GO" id="GO:0016887">
    <property type="term" value="F:ATP hydrolysis activity"/>
    <property type="evidence" value="ECO:0007669"/>
    <property type="project" value="InterPro"/>
</dbReference>
<dbReference type="Gene3D" id="3.40.50.10810">
    <property type="entry name" value="Tandem AAA-ATPase domain"/>
    <property type="match status" value="1"/>
</dbReference>
<feature type="region of interest" description="Disordered" evidence="9">
    <location>
        <begin position="92"/>
        <end position="382"/>
    </location>
</feature>
<evidence type="ECO:0000256" key="5">
    <source>
        <dbReference type="ARBA" id="ARBA00022806"/>
    </source>
</evidence>
<keyword evidence="4" id="KW-0378">Hydrolase</keyword>
<dbReference type="InterPro" id="IPR027417">
    <property type="entry name" value="P-loop_NTPase"/>
</dbReference>
<reference evidence="14" key="1">
    <citation type="submission" date="2016-06" db="UniProtKB">
        <authorList>
            <consortium name="WormBaseParasite"/>
        </authorList>
    </citation>
    <scope>IDENTIFICATION</scope>
</reference>
<feature type="compositionally biased region" description="Acidic residues" evidence="9">
    <location>
        <begin position="767"/>
        <end position="776"/>
    </location>
</feature>
<dbReference type="GO" id="GO:0005524">
    <property type="term" value="F:ATP binding"/>
    <property type="evidence" value="ECO:0007669"/>
    <property type="project" value="UniProtKB-KW"/>
</dbReference>
<dbReference type="Proteomes" id="UP000272942">
    <property type="component" value="Unassembled WGS sequence"/>
</dbReference>
<feature type="compositionally biased region" description="Acidic residues" evidence="9">
    <location>
        <begin position="269"/>
        <end position="278"/>
    </location>
</feature>
<keyword evidence="3" id="KW-0547">Nucleotide-binding</keyword>
<feature type="region of interest" description="Disordered" evidence="9">
    <location>
        <begin position="1"/>
        <end position="64"/>
    </location>
</feature>
<protein>
    <submittedName>
        <fullName evidence="14">Transcriptional regulator ATRX homolog</fullName>
    </submittedName>
</protein>
<name>A0A183AST1_9TREM</name>
<dbReference type="CDD" id="cd18007">
    <property type="entry name" value="DEXHc_ATRX-like"/>
    <property type="match status" value="1"/>
</dbReference>
<evidence type="ECO:0000256" key="1">
    <source>
        <dbReference type="ARBA" id="ARBA00004123"/>
    </source>
</evidence>
<organism evidence="14">
    <name type="scientific">Echinostoma caproni</name>
    <dbReference type="NCBI Taxonomy" id="27848"/>
    <lineage>
        <taxon>Eukaryota</taxon>
        <taxon>Metazoa</taxon>
        <taxon>Spiralia</taxon>
        <taxon>Lophotrochozoa</taxon>
        <taxon>Platyhelminthes</taxon>
        <taxon>Trematoda</taxon>
        <taxon>Digenea</taxon>
        <taxon>Plagiorchiida</taxon>
        <taxon>Echinostomata</taxon>
        <taxon>Echinostomatoidea</taxon>
        <taxon>Echinostomatidae</taxon>
        <taxon>Echinostoma</taxon>
    </lineage>
</organism>
<feature type="domain" description="Helicase C-terminal" evidence="11">
    <location>
        <begin position="878"/>
        <end position="1100"/>
    </location>
</feature>
<dbReference type="CDD" id="cd18793">
    <property type="entry name" value="SF2_C_SNF"/>
    <property type="match status" value="1"/>
</dbReference>
<feature type="compositionally biased region" description="Basic residues" evidence="9">
    <location>
        <begin position="284"/>
        <end position="305"/>
    </location>
</feature>
<dbReference type="Pfam" id="PF00271">
    <property type="entry name" value="Helicase_C"/>
    <property type="match status" value="1"/>
</dbReference>
<reference evidence="12 13" key="2">
    <citation type="submission" date="2018-11" db="EMBL/GenBank/DDBJ databases">
        <authorList>
            <consortium name="Pathogen Informatics"/>
        </authorList>
    </citation>
    <scope>NUCLEOTIDE SEQUENCE [LARGE SCALE GENOMIC DNA]</scope>
    <source>
        <strain evidence="12 13">Egypt</strain>
    </source>
</reference>
<feature type="compositionally biased region" description="Polar residues" evidence="9">
    <location>
        <begin position="1318"/>
        <end position="1339"/>
    </location>
</feature>
<evidence type="ECO:0000259" key="11">
    <source>
        <dbReference type="PROSITE" id="PS51194"/>
    </source>
</evidence>
<feature type="compositionally biased region" description="Basic and acidic residues" evidence="9">
    <location>
        <begin position="372"/>
        <end position="382"/>
    </location>
</feature>
<dbReference type="Gene3D" id="3.40.50.300">
    <property type="entry name" value="P-loop containing nucleotide triphosphate hydrolases"/>
    <property type="match status" value="1"/>
</dbReference>
<feature type="compositionally biased region" description="Basic residues" evidence="9">
    <location>
        <begin position="351"/>
        <end position="361"/>
    </location>
</feature>
<dbReference type="InterPro" id="IPR000330">
    <property type="entry name" value="SNF2_N"/>
</dbReference>
<keyword evidence="13" id="KW-1185">Reference proteome</keyword>
<dbReference type="GO" id="GO:0005634">
    <property type="term" value="C:nucleus"/>
    <property type="evidence" value="ECO:0007669"/>
    <property type="project" value="UniProtKB-SubCell"/>
</dbReference>
<keyword evidence="6" id="KW-0067">ATP-binding</keyword>
<feature type="region of interest" description="Disordered" evidence="9">
    <location>
        <begin position="767"/>
        <end position="830"/>
    </location>
</feature>
<evidence type="ECO:0000313" key="13">
    <source>
        <dbReference type="Proteomes" id="UP000272942"/>
    </source>
</evidence>
<feature type="compositionally biased region" description="Basic and acidic residues" evidence="9">
    <location>
        <begin position="92"/>
        <end position="103"/>
    </location>
</feature>
<evidence type="ECO:0000256" key="4">
    <source>
        <dbReference type="ARBA" id="ARBA00022801"/>
    </source>
</evidence>
<keyword evidence="7" id="KW-0238">DNA-binding</keyword>
<evidence type="ECO:0000313" key="12">
    <source>
        <dbReference type="EMBL" id="VDP86350.1"/>
    </source>
</evidence>
<dbReference type="InterPro" id="IPR044574">
    <property type="entry name" value="ARIP4-like"/>
</dbReference>
<dbReference type="PROSITE" id="PS51192">
    <property type="entry name" value="HELICASE_ATP_BIND_1"/>
    <property type="match status" value="1"/>
</dbReference>
<dbReference type="WBParaSite" id="ECPE_0001004801-mRNA-1">
    <property type="protein sequence ID" value="ECPE_0001004801-mRNA-1"/>
    <property type="gene ID" value="ECPE_0001004801"/>
</dbReference>
<feature type="compositionally biased region" description="Basic and acidic residues" evidence="9">
    <location>
        <begin position="181"/>
        <end position="206"/>
    </location>
</feature>
<evidence type="ECO:0000256" key="6">
    <source>
        <dbReference type="ARBA" id="ARBA00022840"/>
    </source>
</evidence>
<feature type="compositionally biased region" description="Low complexity" evidence="9">
    <location>
        <begin position="362"/>
        <end position="371"/>
    </location>
</feature>
<feature type="domain" description="Helicase ATP-binding" evidence="10">
    <location>
        <begin position="454"/>
        <end position="651"/>
    </location>
</feature>
<evidence type="ECO:0000256" key="7">
    <source>
        <dbReference type="ARBA" id="ARBA00023125"/>
    </source>
</evidence>
<dbReference type="InterPro" id="IPR049730">
    <property type="entry name" value="SNF2/RAD54-like_C"/>
</dbReference>
<evidence type="ECO:0000256" key="8">
    <source>
        <dbReference type="ARBA" id="ARBA00023242"/>
    </source>
</evidence>
<dbReference type="InterPro" id="IPR038718">
    <property type="entry name" value="SNF2-like_sf"/>
</dbReference>